<dbReference type="Pfam" id="PF01041">
    <property type="entry name" value="DegT_DnrJ_EryC1"/>
    <property type="match status" value="1"/>
</dbReference>
<dbReference type="PANTHER" id="PTHR30244:SF34">
    <property type="entry name" value="DTDP-4-AMINO-4,6-DIDEOXYGALACTOSE TRANSAMINASE"/>
    <property type="match status" value="1"/>
</dbReference>
<feature type="compositionally biased region" description="Polar residues" evidence="2">
    <location>
        <begin position="1"/>
        <end position="12"/>
    </location>
</feature>
<dbReference type="EMBL" id="JBHUDJ010000011">
    <property type="protein sequence ID" value="MFD1588388.1"/>
    <property type="molecule type" value="Genomic_DNA"/>
</dbReference>
<evidence type="ECO:0000256" key="2">
    <source>
        <dbReference type="SAM" id="MobiDB-lite"/>
    </source>
</evidence>
<evidence type="ECO:0000313" key="4">
    <source>
        <dbReference type="Proteomes" id="UP001597119"/>
    </source>
</evidence>
<reference evidence="3 4" key="1">
    <citation type="journal article" date="2019" name="Int. J. Syst. Evol. Microbiol.">
        <title>The Global Catalogue of Microorganisms (GCM) 10K type strain sequencing project: providing services to taxonomists for standard genome sequencing and annotation.</title>
        <authorList>
            <consortium name="The Broad Institute Genomics Platform"/>
            <consortium name="The Broad Institute Genome Sequencing Center for Infectious Disease"/>
            <person name="Wu L."/>
            <person name="Ma J."/>
        </authorList>
    </citation>
    <scope>NUCLEOTIDE SEQUENCE [LARGE SCALE GENOMIC DNA]</scope>
    <source>
        <strain evidence="3 4">CGMCC 1.12125</strain>
    </source>
</reference>
<evidence type="ECO:0000256" key="1">
    <source>
        <dbReference type="RuleBase" id="RU004508"/>
    </source>
</evidence>
<dbReference type="InterPro" id="IPR015422">
    <property type="entry name" value="PyrdxlP-dep_Trfase_small"/>
</dbReference>
<dbReference type="AlphaFoldDB" id="A0ABD6CDU0"/>
<dbReference type="SUPFAM" id="SSF53383">
    <property type="entry name" value="PLP-dependent transferases"/>
    <property type="match status" value="1"/>
</dbReference>
<dbReference type="Gene3D" id="3.90.1150.10">
    <property type="entry name" value="Aspartate Aminotransferase, domain 1"/>
    <property type="match status" value="1"/>
</dbReference>
<dbReference type="PANTHER" id="PTHR30244">
    <property type="entry name" value="TRANSAMINASE"/>
    <property type="match status" value="1"/>
</dbReference>
<organism evidence="3 4">
    <name type="scientific">Halorientalis brevis</name>
    <dbReference type="NCBI Taxonomy" id="1126241"/>
    <lineage>
        <taxon>Archaea</taxon>
        <taxon>Methanobacteriati</taxon>
        <taxon>Methanobacteriota</taxon>
        <taxon>Stenosarchaea group</taxon>
        <taxon>Halobacteria</taxon>
        <taxon>Halobacteriales</taxon>
        <taxon>Haloarculaceae</taxon>
        <taxon>Halorientalis</taxon>
    </lineage>
</organism>
<dbReference type="CDD" id="cd00616">
    <property type="entry name" value="AHBA_syn"/>
    <property type="match status" value="1"/>
</dbReference>
<dbReference type="InterPro" id="IPR015424">
    <property type="entry name" value="PyrdxlP-dep_Trfase"/>
</dbReference>
<accession>A0ABD6CDU0</accession>
<evidence type="ECO:0000313" key="3">
    <source>
        <dbReference type="EMBL" id="MFD1588388.1"/>
    </source>
</evidence>
<gene>
    <name evidence="3" type="ORF">ACFR9U_15505</name>
</gene>
<protein>
    <submittedName>
        <fullName evidence="3">DegT/DnrJ/EryC1/StrS family aminotransferase</fullName>
    </submittedName>
</protein>
<keyword evidence="3" id="KW-0032">Aminotransferase</keyword>
<sequence>MATENEQVQSVSIADPELDSRESGRVAEIIESGRLASGETVTNFERTFADFCGTDRAVATSNGTTALHAALRALGIGDGDRVITTPLSFVASANAIRLCGAEPVFADIDPETYNLDPHAVEATIRDLDGNVDGILAVHLYGLPAAMNHLQEIANEHDLVLVEDAAQAHGARHSGRHVGSIGDAGCFSFYPTKNMTTGEGGAVVTDRDDVAERVAQFINHGRDGSHHHVEVGHNFRMTNVAAAIGLVQLEKLPSFNRARRANAAKLTDLLEDTAVIPPVEPTERRHVYHQYTIRTQNRDELQEALSAAGIDTGVYYPTPIHEQPAYADVDTAAPVAERATDEVLSLPVHPNCTDSDLEAIARIITRHTNHD</sequence>
<feature type="region of interest" description="Disordered" evidence="2">
    <location>
        <begin position="1"/>
        <end position="23"/>
    </location>
</feature>
<dbReference type="GO" id="GO:0008483">
    <property type="term" value="F:transaminase activity"/>
    <property type="evidence" value="ECO:0007669"/>
    <property type="project" value="UniProtKB-KW"/>
</dbReference>
<dbReference type="InterPro" id="IPR015421">
    <property type="entry name" value="PyrdxlP-dep_Trfase_major"/>
</dbReference>
<comment type="similarity">
    <text evidence="1">Belongs to the DegT/DnrJ/EryC1 family.</text>
</comment>
<keyword evidence="4" id="KW-1185">Reference proteome</keyword>
<dbReference type="InterPro" id="IPR000653">
    <property type="entry name" value="DegT/StrS_aminotransferase"/>
</dbReference>
<proteinExistence type="inferred from homology"/>
<name>A0ABD6CDU0_9EURY</name>
<dbReference type="Proteomes" id="UP001597119">
    <property type="component" value="Unassembled WGS sequence"/>
</dbReference>
<keyword evidence="3" id="KW-0808">Transferase</keyword>
<comment type="caution">
    <text evidence="3">The sequence shown here is derived from an EMBL/GenBank/DDBJ whole genome shotgun (WGS) entry which is preliminary data.</text>
</comment>
<dbReference type="PIRSF" id="PIRSF000390">
    <property type="entry name" value="PLP_StrS"/>
    <property type="match status" value="1"/>
</dbReference>
<keyword evidence="1" id="KW-0663">Pyridoxal phosphate</keyword>
<dbReference type="RefSeq" id="WP_247381406.1">
    <property type="nucleotide sequence ID" value="NZ_JALLGV010000010.1"/>
</dbReference>
<dbReference type="Gene3D" id="3.40.640.10">
    <property type="entry name" value="Type I PLP-dependent aspartate aminotransferase-like (Major domain)"/>
    <property type="match status" value="1"/>
</dbReference>